<accession>A0ACB9DTS5</accession>
<reference evidence="1 2" key="2">
    <citation type="journal article" date="2022" name="Mol. Ecol. Resour.">
        <title>The genomes of chicory, endive, great burdock and yacon provide insights into Asteraceae paleo-polyploidization history and plant inulin production.</title>
        <authorList>
            <person name="Fan W."/>
            <person name="Wang S."/>
            <person name="Wang H."/>
            <person name="Wang A."/>
            <person name="Jiang F."/>
            <person name="Liu H."/>
            <person name="Zhao H."/>
            <person name="Xu D."/>
            <person name="Zhang Y."/>
        </authorList>
    </citation>
    <scope>NUCLEOTIDE SEQUENCE [LARGE SCALE GENOMIC DNA]</scope>
    <source>
        <strain evidence="2">cv. Punajuju</strain>
        <tissue evidence="1">Leaves</tissue>
    </source>
</reference>
<organism evidence="1 2">
    <name type="scientific">Cichorium intybus</name>
    <name type="common">Chicory</name>
    <dbReference type="NCBI Taxonomy" id="13427"/>
    <lineage>
        <taxon>Eukaryota</taxon>
        <taxon>Viridiplantae</taxon>
        <taxon>Streptophyta</taxon>
        <taxon>Embryophyta</taxon>
        <taxon>Tracheophyta</taxon>
        <taxon>Spermatophyta</taxon>
        <taxon>Magnoliopsida</taxon>
        <taxon>eudicotyledons</taxon>
        <taxon>Gunneridae</taxon>
        <taxon>Pentapetalae</taxon>
        <taxon>asterids</taxon>
        <taxon>campanulids</taxon>
        <taxon>Asterales</taxon>
        <taxon>Asteraceae</taxon>
        <taxon>Cichorioideae</taxon>
        <taxon>Cichorieae</taxon>
        <taxon>Cichoriinae</taxon>
        <taxon>Cichorium</taxon>
    </lineage>
</organism>
<evidence type="ECO:0000313" key="2">
    <source>
        <dbReference type="Proteomes" id="UP001055811"/>
    </source>
</evidence>
<evidence type="ECO:0000313" key="1">
    <source>
        <dbReference type="EMBL" id="KAI3750083.1"/>
    </source>
</evidence>
<gene>
    <name evidence="1" type="ORF">L2E82_20708</name>
</gene>
<sequence>MQKTMSYSVRLLVFSLVLLIGNYDNVTFFVYGVVDEYRRDDFPAEFVFGSATSAYQVEGAVLEDGRTFSIWDTFELKT</sequence>
<name>A0ACB9DTS5_CICIN</name>
<keyword evidence="2" id="KW-1185">Reference proteome</keyword>
<dbReference type="EMBL" id="CM042012">
    <property type="protein sequence ID" value="KAI3750083.1"/>
    <property type="molecule type" value="Genomic_DNA"/>
</dbReference>
<reference evidence="2" key="1">
    <citation type="journal article" date="2022" name="Mol. Ecol. Resour.">
        <title>The genomes of chicory, endive, great burdock and yacon provide insights into Asteraceae palaeo-polyploidization history and plant inulin production.</title>
        <authorList>
            <person name="Fan W."/>
            <person name="Wang S."/>
            <person name="Wang H."/>
            <person name="Wang A."/>
            <person name="Jiang F."/>
            <person name="Liu H."/>
            <person name="Zhao H."/>
            <person name="Xu D."/>
            <person name="Zhang Y."/>
        </authorList>
    </citation>
    <scope>NUCLEOTIDE SEQUENCE [LARGE SCALE GENOMIC DNA]</scope>
    <source>
        <strain evidence="2">cv. Punajuju</strain>
    </source>
</reference>
<proteinExistence type="predicted"/>
<comment type="caution">
    <text evidence="1">The sequence shown here is derived from an EMBL/GenBank/DDBJ whole genome shotgun (WGS) entry which is preliminary data.</text>
</comment>
<dbReference type="Proteomes" id="UP001055811">
    <property type="component" value="Linkage Group LG04"/>
</dbReference>
<protein>
    <submittedName>
        <fullName evidence="1">Uncharacterized protein</fullName>
    </submittedName>
</protein>